<feature type="region of interest" description="Disordered" evidence="1">
    <location>
        <begin position="25"/>
        <end position="65"/>
    </location>
</feature>
<dbReference type="EMBL" id="JBEYBN010000001">
    <property type="protein sequence ID" value="MEU2265004.1"/>
    <property type="molecule type" value="Genomic_DNA"/>
</dbReference>
<sequence length="65" mass="6941">MTARQIDTKTPNQIVGQPATVRACQQERGTPQEQADRAEAAIEQGESAKFHAKASAESCGGRRTA</sequence>
<evidence type="ECO:0000313" key="2">
    <source>
        <dbReference type="EMBL" id="MEU2265004.1"/>
    </source>
</evidence>
<dbReference type="Proteomes" id="UP001550603">
    <property type="component" value="Unassembled WGS sequence"/>
</dbReference>
<keyword evidence="3" id="KW-1185">Reference proteome</keyword>
<accession>A0ABV2XLX6</accession>
<reference evidence="2 3" key="1">
    <citation type="submission" date="2024-06" db="EMBL/GenBank/DDBJ databases">
        <title>The Natural Products Discovery Center: Release of the First 8490 Sequenced Strains for Exploring Actinobacteria Biosynthetic Diversity.</title>
        <authorList>
            <person name="Kalkreuter E."/>
            <person name="Kautsar S.A."/>
            <person name="Yang D."/>
            <person name="Bader C.D."/>
            <person name="Teijaro C.N."/>
            <person name="Fluegel L."/>
            <person name="Davis C.M."/>
            <person name="Simpson J.R."/>
            <person name="Lauterbach L."/>
            <person name="Steele A.D."/>
            <person name="Gui C."/>
            <person name="Meng S."/>
            <person name="Li G."/>
            <person name="Viehrig K."/>
            <person name="Ye F."/>
            <person name="Su P."/>
            <person name="Kiefer A.F."/>
            <person name="Nichols A."/>
            <person name="Cepeda A.J."/>
            <person name="Yan W."/>
            <person name="Fan B."/>
            <person name="Jiang Y."/>
            <person name="Adhikari A."/>
            <person name="Zheng C.-J."/>
            <person name="Schuster L."/>
            <person name="Cowan T.M."/>
            <person name="Smanski M.J."/>
            <person name="Chevrette M.G."/>
            <person name="De Carvalho L.P.S."/>
            <person name="Shen B."/>
        </authorList>
    </citation>
    <scope>NUCLEOTIDE SEQUENCE [LARGE SCALE GENOMIC DNA]</scope>
    <source>
        <strain evidence="2 3">NPDC019583</strain>
    </source>
</reference>
<name>A0ABV2XLX6_9ACTN</name>
<evidence type="ECO:0000256" key="1">
    <source>
        <dbReference type="SAM" id="MobiDB-lite"/>
    </source>
</evidence>
<evidence type="ECO:0000313" key="3">
    <source>
        <dbReference type="Proteomes" id="UP001550603"/>
    </source>
</evidence>
<comment type="caution">
    <text evidence="2">The sequence shown here is derived from an EMBL/GenBank/DDBJ whole genome shotgun (WGS) entry which is preliminary data.</text>
</comment>
<protein>
    <submittedName>
        <fullName evidence="2">Uncharacterized protein</fullName>
    </submittedName>
</protein>
<dbReference type="RefSeq" id="WP_359784401.1">
    <property type="nucleotide sequence ID" value="NZ_JBEYBN010000001.1"/>
</dbReference>
<organism evidence="2 3">
    <name type="scientific">Streptomyces olindensis</name>
    <dbReference type="NCBI Taxonomy" id="358823"/>
    <lineage>
        <taxon>Bacteria</taxon>
        <taxon>Bacillati</taxon>
        <taxon>Actinomycetota</taxon>
        <taxon>Actinomycetes</taxon>
        <taxon>Kitasatosporales</taxon>
        <taxon>Streptomycetaceae</taxon>
        <taxon>Streptomyces</taxon>
    </lineage>
</organism>
<gene>
    <name evidence="2" type="ORF">ABZ568_00820</name>
</gene>
<proteinExistence type="predicted"/>